<dbReference type="PANTHER" id="PTHR12247:SF138">
    <property type="entry name" value="POLYHOMEOTIC DISTAL, ISOFORM A-RELATED"/>
    <property type="match status" value="1"/>
</dbReference>
<gene>
    <name evidence="3" type="ORF">PHYEVI_LOCUS7856</name>
</gene>
<dbReference type="InterPro" id="IPR050548">
    <property type="entry name" value="PcG_chromatin_remod_factors"/>
</dbReference>
<dbReference type="AlphaFoldDB" id="A0A9N9TVY6"/>
<feature type="compositionally biased region" description="Low complexity" evidence="1">
    <location>
        <begin position="285"/>
        <end position="299"/>
    </location>
</feature>
<reference evidence="3" key="1">
    <citation type="submission" date="2022-01" db="EMBL/GenBank/DDBJ databases">
        <authorList>
            <person name="King R."/>
        </authorList>
    </citation>
    <scope>NUCLEOTIDE SEQUENCE</scope>
</reference>
<feature type="region of interest" description="Disordered" evidence="1">
    <location>
        <begin position="1"/>
        <end position="25"/>
    </location>
</feature>
<proteinExistence type="predicted"/>
<dbReference type="PANTHER" id="PTHR12247">
    <property type="entry name" value="POLYCOMB GROUP PROTEIN"/>
    <property type="match status" value="1"/>
</dbReference>
<dbReference type="Proteomes" id="UP001153712">
    <property type="component" value="Chromosome 4"/>
</dbReference>
<sequence>MRTMNAMENAKYSNEKPHEKLAVPSSIDSYKCDSKLEYDESEKSEYQLKKTGPFTMMNNLKHHHRGQLDFDKTITHNYGETTSPTEPFEASNALLAPKPLKRKRMERGINNNGPISAPTDFVLMHNNNHLKNERLSPGTPDTSSRSRSVTPSSASHPDTPPAQDNPLLGRNCSDFMRSLAAKYNNANPNDYFNAARNGFPPPIDPRFKPAFSNLVPVNQQNKENHQGNKRSEFQVINPFSSVTGAAAMFPPLIDMSATQTLLAMVRTAKEVELQGLLKNVKRPDSSSPLDLSAAAAPPSKRSHAKAPASCSPPVAQTTTTTPPKRSRSESPKLHEDVSSWSVDDVGNFIAGIDICAEYAQTFREERIDGAGLPLLTEDHLTNTMNMKLGPALKLRSVLARKLGSCGVCLHCSHCHNGSSTGSPEPAHNASDSGGS</sequence>
<evidence type="ECO:0000313" key="4">
    <source>
        <dbReference type="Proteomes" id="UP001153712"/>
    </source>
</evidence>
<dbReference type="GO" id="GO:0003682">
    <property type="term" value="F:chromatin binding"/>
    <property type="evidence" value="ECO:0007669"/>
    <property type="project" value="TreeGrafter"/>
</dbReference>
<accession>A0A9N9TVY6</accession>
<name>A0A9N9TVY6_PHYSR</name>
<protein>
    <recommendedName>
        <fullName evidence="2">SAM domain-containing protein</fullName>
    </recommendedName>
</protein>
<dbReference type="InterPro" id="IPR013761">
    <property type="entry name" value="SAM/pointed_sf"/>
</dbReference>
<dbReference type="InterPro" id="IPR001660">
    <property type="entry name" value="SAM"/>
</dbReference>
<dbReference type="GO" id="GO:0045892">
    <property type="term" value="P:negative regulation of DNA-templated transcription"/>
    <property type="evidence" value="ECO:0007669"/>
    <property type="project" value="TreeGrafter"/>
</dbReference>
<dbReference type="Pfam" id="PF00536">
    <property type="entry name" value="SAM_1"/>
    <property type="match status" value="1"/>
</dbReference>
<keyword evidence="4" id="KW-1185">Reference proteome</keyword>
<evidence type="ECO:0000259" key="2">
    <source>
        <dbReference type="PROSITE" id="PS50105"/>
    </source>
</evidence>
<dbReference type="OrthoDB" id="6433810at2759"/>
<feature type="compositionally biased region" description="Basic and acidic residues" evidence="1">
    <location>
        <begin position="326"/>
        <end position="337"/>
    </location>
</feature>
<feature type="region of interest" description="Disordered" evidence="1">
    <location>
        <begin position="130"/>
        <end position="171"/>
    </location>
</feature>
<evidence type="ECO:0000313" key="3">
    <source>
        <dbReference type="EMBL" id="CAG9861520.1"/>
    </source>
</evidence>
<feature type="compositionally biased region" description="Low complexity" evidence="1">
    <location>
        <begin position="142"/>
        <end position="155"/>
    </location>
</feature>
<dbReference type="SMART" id="SM00454">
    <property type="entry name" value="SAM"/>
    <property type="match status" value="1"/>
</dbReference>
<dbReference type="SUPFAM" id="SSF47769">
    <property type="entry name" value="SAM/Pointed domain"/>
    <property type="match status" value="1"/>
</dbReference>
<dbReference type="Gene3D" id="1.10.150.50">
    <property type="entry name" value="Transcription Factor, Ets-1"/>
    <property type="match status" value="1"/>
</dbReference>
<dbReference type="GO" id="GO:0035102">
    <property type="term" value="C:PRC1 complex"/>
    <property type="evidence" value="ECO:0007669"/>
    <property type="project" value="TreeGrafter"/>
</dbReference>
<dbReference type="GO" id="GO:0042393">
    <property type="term" value="F:histone binding"/>
    <property type="evidence" value="ECO:0007669"/>
    <property type="project" value="TreeGrafter"/>
</dbReference>
<dbReference type="PROSITE" id="PS50105">
    <property type="entry name" value="SAM_DOMAIN"/>
    <property type="match status" value="1"/>
</dbReference>
<feature type="domain" description="SAM" evidence="2">
    <location>
        <begin position="340"/>
        <end position="389"/>
    </location>
</feature>
<evidence type="ECO:0000256" key="1">
    <source>
        <dbReference type="SAM" id="MobiDB-lite"/>
    </source>
</evidence>
<organism evidence="3 4">
    <name type="scientific">Phyllotreta striolata</name>
    <name type="common">Striped flea beetle</name>
    <name type="synonym">Crioceris striolata</name>
    <dbReference type="NCBI Taxonomy" id="444603"/>
    <lineage>
        <taxon>Eukaryota</taxon>
        <taxon>Metazoa</taxon>
        <taxon>Ecdysozoa</taxon>
        <taxon>Arthropoda</taxon>
        <taxon>Hexapoda</taxon>
        <taxon>Insecta</taxon>
        <taxon>Pterygota</taxon>
        <taxon>Neoptera</taxon>
        <taxon>Endopterygota</taxon>
        <taxon>Coleoptera</taxon>
        <taxon>Polyphaga</taxon>
        <taxon>Cucujiformia</taxon>
        <taxon>Chrysomeloidea</taxon>
        <taxon>Chrysomelidae</taxon>
        <taxon>Galerucinae</taxon>
        <taxon>Alticini</taxon>
        <taxon>Phyllotreta</taxon>
    </lineage>
</organism>
<dbReference type="EMBL" id="OU900097">
    <property type="protein sequence ID" value="CAG9861520.1"/>
    <property type="molecule type" value="Genomic_DNA"/>
</dbReference>
<feature type="region of interest" description="Disordered" evidence="1">
    <location>
        <begin position="279"/>
        <end position="337"/>
    </location>
</feature>